<dbReference type="AlphaFoldDB" id="A0A1Z4F0U4"/>
<feature type="compositionally biased region" description="Acidic residues" evidence="1">
    <location>
        <begin position="13"/>
        <end position="25"/>
    </location>
</feature>
<evidence type="ECO:0008006" key="4">
    <source>
        <dbReference type="Google" id="ProtNLM"/>
    </source>
</evidence>
<dbReference type="Proteomes" id="UP000217954">
    <property type="component" value="Chromosome"/>
</dbReference>
<sequence>MANTNRRGANTTPEDDAASTTDEPDLDKATVELKWAGLTFTIPKRRGRWPVSALRDFARGRNYEAVVTLIGGEKPWQKLAEKCPTGDAFDEFLDYVRGVIEKECVL</sequence>
<name>A0A1Z4F0U4_9MYCO</name>
<proteinExistence type="predicted"/>
<gene>
    <name evidence="2" type="ORF">MSTE_03555</name>
</gene>
<evidence type="ECO:0000313" key="2">
    <source>
        <dbReference type="EMBL" id="BAX98855.1"/>
    </source>
</evidence>
<feature type="region of interest" description="Disordered" evidence="1">
    <location>
        <begin position="1"/>
        <end position="26"/>
    </location>
</feature>
<evidence type="ECO:0000313" key="3">
    <source>
        <dbReference type="Proteomes" id="UP000217954"/>
    </source>
</evidence>
<keyword evidence="3" id="KW-1185">Reference proteome</keyword>
<accession>A0A1Z4F0U4</accession>
<evidence type="ECO:0000256" key="1">
    <source>
        <dbReference type="SAM" id="MobiDB-lite"/>
    </source>
</evidence>
<dbReference type="KEGG" id="mste:MSTE_03555"/>
<protein>
    <recommendedName>
        <fullName evidence="4">Tail assembly chaperone</fullName>
    </recommendedName>
</protein>
<organism evidence="2 3">
    <name type="scientific">[Mycobacterium] stephanolepidis</name>
    <dbReference type="NCBI Taxonomy" id="1520670"/>
    <lineage>
        <taxon>Bacteria</taxon>
        <taxon>Bacillati</taxon>
        <taxon>Actinomycetota</taxon>
        <taxon>Actinomycetes</taxon>
        <taxon>Mycobacteriales</taxon>
        <taxon>Mycobacteriaceae</taxon>
        <taxon>Mycobacteroides</taxon>
    </lineage>
</organism>
<dbReference type="EMBL" id="AP018165">
    <property type="protein sequence ID" value="BAX98855.1"/>
    <property type="molecule type" value="Genomic_DNA"/>
</dbReference>
<reference evidence="3" key="1">
    <citation type="journal article" date="2017" name="Genome Announc.">
        <title>Complete Genome Sequence of Mycobacterium stephanolepidis.</title>
        <authorList>
            <person name="Fukano H."/>
            <person name="Yoshida M."/>
            <person name="Katayama Y."/>
            <person name="Omatsu T."/>
            <person name="Mizutani T."/>
            <person name="Kurata O."/>
            <person name="Wada S."/>
            <person name="Hoshino Y."/>
        </authorList>
    </citation>
    <scope>NUCLEOTIDE SEQUENCE [LARGE SCALE GENOMIC DNA]</scope>
    <source>
        <strain evidence="3">NJB0901</strain>
    </source>
</reference>
<dbReference type="RefSeq" id="WP_231896912.1">
    <property type="nucleotide sequence ID" value="NZ_AP018165.1"/>
</dbReference>
<reference evidence="2 3" key="2">
    <citation type="journal article" date="2017" name="Int. J. Syst. Evol. Microbiol.">
        <title>Mycobacterium stephanolepidis sp. nov., a rapidly growing species related to Mycobacterium chelonae, isolated from marine teleost fish, Stephanolepis cirrhifer.</title>
        <authorList>
            <person name="Fukano H."/>
            <person name="Wada S."/>
            <person name="Kurata O."/>
            <person name="Katayama K."/>
            <person name="Fujiwara N."/>
            <person name="Hoshino Y."/>
        </authorList>
    </citation>
    <scope>NUCLEOTIDE SEQUENCE [LARGE SCALE GENOMIC DNA]</scope>
    <source>
        <strain evidence="2 3">NJB0901</strain>
    </source>
</reference>
<feature type="compositionally biased region" description="Polar residues" evidence="1">
    <location>
        <begin position="1"/>
        <end position="12"/>
    </location>
</feature>